<feature type="chain" id="PRO_5046008875" evidence="1">
    <location>
        <begin position="20"/>
        <end position="559"/>
    </location>
</feature>
<evidence type="ECO:0000313" key="2">
    <source>
        <dbReference type="EMBL" id="MFD2823804.1"/>
    </source>
</evidence>
<dbReference type="EMBL" id="JBHUOV010000002">
    <property type="protein sequence ID" value="MFD2823804.1"/>
    <property type="molecule type" value="Genomic_DNA"/>
</dbReference>
<keyword evidence="1" id="KW-0732">Signal</keyword>
<organism evidence="2 3">
    <name type="scientific">Lacinutrix iliipiscaria</name>
    <dbReference type="NCBI Taxonomy" id="1230532"/>
    <lineage>
        <taxon>Bacteria</taxon>
        <taxon>Pseudomonadati</taxon>
        <taxon>Bacteroidota</taxon>
        <taxon>Flavobacteriia</taxon>
        <taxon>Flavobacteriales</taxon>
        <taxon>Flavobacteriaceae</taxon>
        <taxon>Lacinutrix</taxon>
    </lineage>
</organism>
<evidence type="ECO:0000313" key="3">
    <source>
        <dbReference type="Proteomes" id="UP001597533"/>
    </source>
</evidence>
<comment type="caution">
    <text evidence="2">The sequence shown here is derived from an EMBL/GenBank/DDBJ whole genome shotgun (WGS) entry which is preliminary data.</text>
</comment>
<feature type="signal peptide" evidence="1">
    <location>
        <begin position="1"/>
        <end position="19"/>
    </location>
</feature>
<accession>A0ABW5WNE4</accession>
<gene>
    <name evidence="2" type="ORF">ACFS5M_08990</name>
</gene>
<dbReference type="RefSeq" id="WP_183488020.1">
    <property type="nucleotide sequence ID" value="NZ_JBHUOV010000002.1"/>
</dbReference>
<proteinExistence type="predicted"/>
<keyword evidence="3" id="KW-1185">Reference proteome</keyword>
<name>A0ABW5WNE4_9FLAO</name>
<evidence type="ECO:0000256" key="1">
    <source>
        <dbReference type="SAM" id="SignalP"/>
    </source>
</evidence>
<protein>
    <submittedName>
        <fullName evidence="2">Uncharacterized protein</fullName>
    </submittedName>
</protein>
<reference evidence="3" key="1">
    <citation type="journal article" date="2019" name="Int. J. Syst. Evol. Microbiol.">
        <title>The Global Catalogue of Microorganisms (GCM) 10K type strain sequencing project: providing services to taxonomists for standard genome sequencing and annotation.</title>
        <authorList>
            <consortium name="The Broad Institute Genomics Platform"/>
            <consortium name="The Broad Institute Genome Sequencing Center for Infectious Disease"/>
            <person name="Wu L."/>
            <person name="Ma J."/>
        </authorList>
    </citation>
    <scope>NUCLEOTIDE SEQUENCE [LARGE SCALE GENOMIC DNA]</scope>
    <source>
        <strain evidence="3">KCTC 32141</strain>
    </source>
</reference>
<dbReference type="Proteomes" id="UP001597533">
    <property type="component" value="Unassembled WGS sequence"/>
</dbReference>
<sequence length="559" mass="60264">MKTKLVVLLTCLSIVTSIAQNSINYKALIKDDLGNVVVNQTVDVQFSILEGATIVYQETHTPTTDNNGIIVLNIGEGTTTDVFEDISWGDDEHWLNVQVDTGSGLIDMGTTQFMAVPYALSSGDNYWSKTGNEIYTTNTSVGINRVNPEHTLDVRSNTQTEPAGFNLSNSDKSRNLRLFSGSDTFPDPSMTWVPGNSLLFATYDDNTSAFEELMHISPSGNVGIGVDDPQARLDILGGDWNLDAGNPGDLRIGNETSNFRIGVATGGGGAGITRMYSQGNSLHLGTNNRPSLTIGQNENVGIGTTTPNTKLQISGGSDASNSNGSGYLVLGNESGANLVFDNNEIIARNNTDSSVLYMQQTGGSTSFGGDVSVSGVATTPSMYITNIEAASSKVLVTREYTEAKYSKRTKEIVIPSVAFQPSSNYHPVPRPLAGGPDLPATNRYQILDNGLLYTVYDTADYMAPLTLPVGTTVNQISAFLYDNEPTNLQFSLTATRLTNNIKTPIFTLYTDNSNSNQTLTHSTPLTILSDYMYFFTITTVSGTDWEDQAIKGIKVIYTE</sequence>